<sequence>MSDDVYLQAFGFKYGAKVDVAGEIASHRALLHSAVQDWEAAQRQVDQLRAELETVRRAQAGASSSRAAVETSQSDLEDRLTDAVRRAEEARADLAEWVTGLRTATDRAACLQEEVEELTRELALLRMQGPVADQAELTRLRTELVVQQSLARALRGIVTEIGHARSRRSSRTGASRGSGTTVRQFLAGSSNQQRNEEEERHLARETSARSGRGRGEMPPPPERHEGCGESGDEWKVEDVEDQKVKWKEGNRDQDQMSLEKVDPTYNQEVRVEEEEGNPEHQEEGQVAQEEEVSDGNPEYLEDDWGAQVEGMKRCPECPEDDREAQEGEISEGPKTLKK</sequence>
<comment type="caution">
    <text evidence="3">The sequence shown here is derived from an EMBL/GenBank/DDBJ whole genome shotgun (WGS) entry which is preliminary data.</text>
</comment>
<name>A0A843X1T4_COLES</name>
<accession>A0A843X1T4</accession>
<feature type="compositionally biased region" description="Low complexity" evidence="2">
    <location>
        <begin position="171"/>
        <end position="181"/>
    </location>
</feature>
<dbReference type="Proteomes" id="UP000652761">
    <property type="component" value="Unassembled WGS sequence"/>
</dbReference>
<keyword evidence="4" id="KW-1185">Reference proteome</keyword>
<dbReference type="AlphaFoldDB" id="A0A843X1T4"/>
<gene>
    <name evidence="3" type="ORF">Taro_044942</name>
</gene>
<reference evidence="3" key="1">
    <citation type="submission" date="2017-07" db="EMBL/GenBank/DDBJ databases">
        <title>Taro Niue Genome Assembly and Annotation.</title>
        <authorList>
            <person name="Atibalentja N."/>
            <person name="Keating K."/>
            <person name="Fields C.J."/>
        </authorList>
    </citation>
    <scope>NUCLEOTIDE SEQUENCE</scope>
    <source>
        <strain evidence="3">Niue_2</strain>
        <tissue evidence="3">Leaf</tissue>
    </source>
</reference>
<proteinExistence type="predicted"/>
<protein>
    <submittedName>
        <fullName evidence="3">Uncharacterized protein</fullName>
    </submittedName>
</protein>
<evidence type="ECO:0000256" key="1">
    <source>
        <dbReference type="SAM" id="Coils"/>
    </source>
</evidence>
<keyword evidence="1" id="KW-0175">Coiled coil</keyword>
<evidence type="ECO:0000256" key="2">
    <source>
        <dbReference type="SAM" id="MobiDB-lite"/>
    </source>
</evidence>
<feature type="compositionally biased region" description="Basic and acidic residues" evidence="2">
    <location>
        <begin position="194"/>
        <end position="207"/>
    </location>
</feature>
<dbReference type="EMBL" id="NMUH01005176">
    <property type="protein sequence ID" value="MQM12031.1"/>
    <property type="molecule type" value="Genomic_DNA"/>
</dbReference>
<feature type="coiled-coil region" evidence="1">
    <location>
        <begin position="31"/>
        <end position="128"/>
    </location>
</feature>
<organism evidence="3 4">
    <name type="scientific">Colocasia esculenta</name>
    <name type="common">Wild taro</name>
    <name type="synonym">Arum esculentum</name>
    <dbReference type="NCBI Taxonomy" id="4460"/>
    <lineage>
        <taxon>Eukaryota</taxon>
        <taxon>Viridiplantae</taxon>
        <taxon>Streptophyta</taxon>
        <taxon>Embryophyta</taxon>
        <taxon>Tracheophyta</taxon>
        <taxon>Spermatophyta</taxon>
        <taxon>Magnoliopsida</taxon>
        <taxon>Liliopsida</taxon>
        <taxon>Araceae</taxon>
        <taxon>Aroideae</taxon>
        <taxon>Colocasieae</taxon>
        <taxon>Colocasia</taxon>
    </lineage>
</organism>
<feature type="compositionally biased region" description="Acidic residues" evidence="2">
    <location>
        <begin position="288"/>
        <end position="304"/>
    </location>
</feature>
<feature type="region of interest" description="Disordered" evidence="2">
    <location>
        <begin position="164"/>
        <end position="338"/>
    </location>
</feature>
<feature type="compositionally biased region" description="Acidic residues" evidence="2">
    <location>
        <begin position="317"/>
        <end position="329"/>
    </location>
</feature>
<evidence type="ECO:0000313" key="4">
    <source>
        <dbReference type="Proteomes" id="UP000652761"/>
    </source>
</evidence>
<feature type="compositionally biased region" description="Basic and acidic residues" evidence="2">
    <location>
        <begin position="221"/>
        <end position="262"/>
    </location>
</feature>
<evidence type="ECO:0000313" key="3">
    <source>
        <dbReference type="EMBL" id="MQM12031.1"/>
    </source>
</evidence>